<name>A0A1E3WAJ6_9HYPH</name>
<dbReference type="Proteomes" id="UP000095042">
    <property type="component" value="Unassembled WGS sequence"/>
</dbReference>
<dbReference type="PANTHER" id="PTHR36156">
    <property type="entry name" value="SLR2101 PROTEIN"/>
    <property type="match status" value="1"/>
</dbReference>
<dbReference type="InterPro" id="IPR013096">
    <property type="entry name" value="Cupin_2"/>
</dbReference>
<organism evidence="3 4">
    <name type="scientific">Methyloceanibacter marginalis</name>
    <dbReference type="NCBI Taxonomy" id="1774971"/>
    <lineage>
        <taxon>Bacteria</taxon>
        <taxon>Pseudomonadati</taxon>
        <taxon>Pseudomonadota</taxon>
        <taxon>Alphaproteobacteria</taxon>
        <taxon>Hyphomicrobiales</taxon>
        <taxon>Hyphomicrobiaceae</taxon>
        <taxon>Methyloceanibacter</taxon>
    </lineage>
</organism>
<evidence type="ECO:0000259" key="2">
    <source>
        <dbReference type="Pfam" id="PF07883"/>
    </source>
</evidence>
<feature type="region of interest" description="Disordered" evidence="1">
    <location>
        <begin position="1"/>
        <end position="21"/>
    </location>
</feature>
<gene>
    <name evidence="3" type="ORF">AUC71_01320</name>
</gene>
<evidence type="ECO:0000313" key="3">
    <source>
        <dbReference type="EMBL" id="ODS02801.1"/>
    </source>
</evidence>
<dbReference type="Pfam" id="PF07883">
    <property type="entry name" value="Cupin_2"/>
    <property type="match status" value="1"/>
</dbReference>
<comment type="caution">
    <text evidence="3">The sequence shown here is derived from an EMBL/GenBank/DDBJ whole genome shotgun (WGS) entry which is preliminary data.</text>
</comment>
<dbReference type="OrthoDB" id="713485at2"/>
<feature type="domain" description="Cupin type-2" evidence="2">
    <location>
        <begin position="118"/>
        <end position="175"/>
    </location>
</feature>
<dbReference type="InterPro" id="IPR011051">
    <property type="entry name" value="RmlC_Cupin_sf"/>
</dbReference>
<dbReference type="CDD" id="cd02231">
    <property type="entry name" value="cupin_BLL6423-like"/>
    <property type="match status" value="1"/>
</dbReference>
<keyword evidence="4" id="KW-1185">Reference proteome</keyword>
<dbReference type="RefSeq" id="WP_069623992.1">
    <property type="nucleotide sequence ID" value="NZ_LPWD01000224.1"/>
</dbReference>
<dbReference type="InterPro" id="IPR014710">
    <property type="entry name" value="RmlC-like_jellyroll"/>
</dbReference>
<dbReference type="Gene3D" id="2.60.120.10">
    <property type="entry name" value="Jelly Rolls"/>
    <property type="match status" value="1"/>
</dbReference>
<dbReference type="PANTHER" id="PTHR36156:SF2">
    <property type="entry name" value="CUPIN TYPE-2 DOMAIN-CONTAINING PROTEIN"/>
    <property type="match status" value="1"/>
</dbReference>
<dbReference type="SUPFAM" id="SSF51182">
    <property type="entry name" value="RmlC-like cupins"/>
    <property type="match status" value="1"/>
</dbReference>
<dbReference type="InterPro" id="IPR047142">
    <property type="entry name" value="OryJ/VirC-like"/>
</dbReference>
<protein>
    <recommendedName>
        <fullName evidence="2">Cupin type-2 domain-containing protein</fullName>
    </recommendedName>
</protein>
<reference evidence="3 4" key="1">
    <citation type="journal article" date="2016" name="Environ. Microbiol.">
        <title>New Methyloceanibacter diversity from North Sea sediments includes methanotroph containing solely the soluble methane monooxygenase.</title>
        <authorList>
            <person name="Vekeman B."/>
            <person name="Kerckhof F.M."/>
            <person name="Cremers G."/>
            <person name="de Vos P."/>
            <person name="Vandamme P."/>
            <person name="Boon N."/>
            <person name="Op den Camp H.J."/>
            <person name="Heylen K."/>
        </authorList>
    </citation>
    <scope>NUCLEOTIDE SEQUENCE [LARGE SCALE GENOMIC DNA]</scope>
    <source>
        <strain evidence="3 4">R-67177</strain>
    </source>
</reference>
<dbReference type="AlphaFoldDB" id="A0A1E3WAJ6"/>
<sequence length="184" mass="19425">MSKDAQGPSIRRVSTGQAQDGLSVIASDEQIAPVESPLMPGAKFYSVWGADSMPALPNDGAEPAFRTWFPPDGGYRFEFIVIPPDGASPPPEVDRAAALAETEKRLPGLMDVMDPKHPGWHTTDTIDLLYVVSGACVLKLDSGETTPLKAGDTLIQTGARHAWGNPSGQDCTLLVASIGVKRGG</sequence>
<evidence type="ECO:0000256" key="1">
    <source>
        <dbReference type="SAM" id="MobiDB-lite"/>
    </source>
</evidence>
<accession>A0A1E3WAJ6</accession>
<proteinExistence type="predicted"/>
<evidence type="ECO:0000313" key="4">
    <source>
        <dbReference type="Proteomes" id="UP000095042"/>
    </source>
</evidence>
<dbReference type="EMBL" id="LPWD01000224">
    <property type="protein sequence ID" value="ODS02801.1"/>
    <property type="molecule type" value="Genomic_DNA"/>
</dbReference>